<evidence type="ECO:0000313" key="2">
    <source>
        <dbReference type="EMBL" id="KAL3830416.1"/>
    </source>
</evidence>
<evidence type="ECO:0000313" key="3">
    <source>
        <dbReference type="Proteomes" id="UP001634393"/>
    </source>
</evidence>
<sequence length="187" mass="21674">MAKVTQLFRGVLPKSSQFNQLRFLCSQPSPITSMGENLIRPPNRRIDKPTSPRIRELEKHICLGTQTNTNKFAKAEMQWMKLEMKKLTKMMELLMKPKKNQGRIQNLRVKEDELYKLFVIFFLPSLFSLFLVMSEGRLASDPNKDDLERIRVTPDPNPNSKNINWTQIRSNILGSSQVLSNSDPKKI</sequence>
<dbReference type="EMBL" id="JBJXBP010000005">
    <property type="protein sequence ID" value="KAL3830416.1"/>
    <property type="molecule type" value="Genomic_DNA"/>
</dbReference>
<dbReference type="Proteomes" id="UP001634393">
    <property type="component" value="Unassembled WGS sequence"/>
</dbReference>
<evidence type="ECO:0000256" key="1">
    <source>
        <dbReference type="SAM" id="Phobius"/>
    </source>
</evidence>
<feature type="transmembrane region" description="Helical" evidence="1">
    <location>
        <begin position="114"/>
        <end position="133"/>
    </location>
</feature>
<comment type="caution">
    <text evidence="2">The sequence shown here is derived from an EMBL/GenBank/DDBJ whole genome shotgun (WGS) entry which is preliminary data.</text>
</comment>
<accession>A0ABD3T194</accession>
<proteinExistence type="predicted"/>
<reference evidence="2 3" key="1">
    <citation type="submission" date="2024-12" db="EMBL/GenBank/DDBJ databases">
        <title>The unique morphological basis and parallel evolutionary history of personate flowers in Penstemon.</title>
        <authorList>
            <person name="Depatie T.H."/>
            <person name="Wessinger C.A."/>
        </authorList>
    </citation>
    <scope>NUCLEOTIDE SEQUENCE [LARGE SCALE GENOMIC DNA]</scope>
    <source>
        <strain evidence="2">WTNN_2</strain>
        <tissue evidence="2">Leaf</tissue>
    </source>
</reference>
<keyword evidence="1" id="KW-0812">Transmembrane</keyword>
<protein>
    <submittedName>
        <fullName evidence="2">Uncharacterized protein</fullName>
    </submittedName>
</protein>
<name>A0ABD3T194_9LAMI</name>
<organism evidence="2 3">
    <name type="scientific">Penstemon smallii</name>
    <dbReference type="NCBI Taxonomy" id="265156"/>
    <lineage>
        <taxon>Eukaryota</taxon>
        <taxon>Viridiplantae</taxon>
        <taxon>Streptophyta</taxon>
        <taxon>Embryophyta</taxon>
        <taxon>Tracheophyta</taxon>
        <taxon>Spermatophyta</taxon>
        <taxon>Magnoliopsida</taxon>
        <taxon>eudicotyledons</taxon>
        <taxon>Gunneridae</taxon>
        <taxon>Pentapetalae</taxon>
        <taxon>asterids</taxon>
        <taxon>lamiids</taxon>
        <taxon>Lamiales</taxon>
        <taxon>Plantaginaceae</taxon>
        <taxon>Cheloneae</taxon>
        <taxon>Penstemon</taxon>
    </lineage>
</organism>
<keyword evidence="1" id="KW-1133">Transmembrane helix</keyword>
<keyword evidence="3" id="KW-1185">Reference proteome</keyword>
<gene>
    <name evidence="2" type="ORF">ACJIZ3_019218</name>
</gene>
<keyword evidence="1" id="KW-0472">Membrane</keyword>
<dbReference type="AlphaFoldDB" id="A0ABD3T194"/>